<dbReference type="Proteomes" id="UP000030765">
    <property type="component" value="Unassembled WGS sequence"/>
</dbReference>
<keyword evidence="4" id="KW-1185">Reference proteome</keyword>
<reference evidence="3" key="2">
    <citation type="submission" date="2020-05" db="UniProtKB">
        <authorList>
            <consortium name="EnsemblMetazoa"/>
        </authorList>
    </citation>
    <scope>IDENTIFICATION</scope>
</reference>
<feature type="region of interest" description="Disordered" evidence="1">
    <location>
        <begin position="29"/>
        <end position="54"/>
    </location>
</feature>
<dbReference type="AlphaFoldDB" id="A0A084WMS1"/>
<reference evidence="2 4" key="1">
    <citation type="journal article" date="2014" name="BMC Genomics">
        <title>Genome sequence of Anopheles sinensis provides insight into genetics basis of mosquito competence for malaria parasites.</title>
        <authorList>
            <person name="Zhou D."/>
            <person name="Zhang D."/>
            <person name="Ding G."/>
            <person name="Shi L."/>
            <person name="Hou Q."/>
            <person name="Ye Y."/>
            <person name="Xu Y."/>
            <person name="Zhou H."/>
            <person name="Xiong C."/>
            <person name="Li S."/>
            <person name="Yu J."/>
            <person name="Hong S."/>
            <person name="Yu X."/>
            <person name="Zou P."/>
            <person name="Chen C."/>
            <person name="Chang X."/>
            <person name="Wang W."/>
            <person name="Lv Y."/>
            <person name="Sun Y."/>
            <person name="Ma L."/>
            <person name="Shen B."/>
            <person name="Zhu C."/>
        </authorList>
    </citation>
    <scope>NUCLEOTIDE SEQUENCE [LARGE SCALE GENOMIC DNA]</scope>
</reference>
<feature type="compositionally biased region" description="Basic residues" evidence="1">
    <location>
        <begin position="31"/>
        <end position="43"/>
    </location>
</feature>
<dbReference type="EMBL" id="ATLV01024506">
    <property type="status" value="NOT_ANNOTATED_CDS"/>
    <property type="molecule type" value="Genomic_DNA"/>
</dbReference>
<sequence length="70" mass="7800">MMNGRAIAVRAQKPCASRGRYRSVRLQTSCKGHRGHRGARILRGRGQPYDADDADDDTGLKLPYVMTRLA</sequence>
<gene>
    <name evidence="2" type="ORF">ZHAS_00019575</name>
</gene>
<dbReference type="EMBL" id="KE525352">
    <property type="protein sequence ID" value="KFB51515.1"/>
    <property type="molecule type" value="Genomic_DNA"/>
</dbReference>
<accession>A0A084WMS1</accession>
<evidence type="ECO:0000313" key="3">
    <source>
        <dbReference type="EnsemblMetazoa" id="ASIC019575-PA"/>
    </source>
</evidence>
<evidence type="ECO:0000313" key="2">
    <source>
        <dbReference type="EMBL" id="KFB51515.1"/>
    </source>
</evidence>
<dbReference type="VEuPathDB" id="VectorBase:ASIC019575"/>
<dbReference type="EnsemblMetazoa" id="ASIC019575-RA">
    <property type="protein sequence ID" value="ASIC019575-PA"/>
    <property type="gene ID" value="ASIC019575"/>
</dbReference>
<evidence type="ECO:0000256" key="1">
    <source>
        <dbReference type="SAM" id="MobiDB-lite"/>
    </source>
</evidence>
<proteinExistence type="predicted"/>
<evidence type="ECO:0000313" key="4">
    <source>
        <dbReference type="Proteomes" id="UP000030765"/>
    </source>
</evidence>
<organism evidence="2">
    <name type="scientific">Anopheles sinensis</name>
    <name type="common">Mosquito</name>
    <dbReference type="NCBI Taxonomy" id="74873"/>
    <lineage>
        <taxon>Eukaryota</taxon>
        <taxon>Metazoa</taxon>
        <taxon>Ecdysozoa</taxon>
        <taxon>Arthropoda</taxon>
        <taxon>Hexapoda</taxon>
        <taxon>Insecta</taxon>
        <taxon>Pterygota</taxon>
        <taxon>Neoptera</taxon>
        <taxon>Endopterygota</taxon>
        <taxon>Diptera</taxon>
        <taxon>Nematocera</taxon>
        <taxon>Culicoidea</taxon>
        <taxon>Culicidae</taxon>
        <taxon>Anophelinae</taxon>
        <taxon>Anopheles</taxon>
    </lineage>
</organism>
<name>A0A084WMS1_ANOSI</name>
<protein>
    <submittedName>
        <fullName evidence="2 3">Crumbs 1-like protein</fullName>
    </submittedName>
</protein>